<evidence type="ECO:0000313" key="7">
    <source>
        <dbReference type="Proteomes" id="UP000269721"/>
    </source>
</evidence>
<dbReference type="Pfam" id="PF24681">
    <property type="entry name" value="Kelch_KLHDC2_KLHL20_DRC7"/>
    <property type="match status" value="1"/>
</dbReference>
<dbReference type="AlphaFoldDB" id="A0A4P9W3R7"/>
<dbReference type="GO" id="GO:0019760">
    <property type="term" value="P:glucosinolate metabolic process"/>
    <property type="evidence" value="ECO:0007669"/>
    <property type="project" value="UniProtKB-ARBA"/>
</dbReference>
<protein>
    <recommendedName>
        <fullName evidence="8">SH3 domain-containing protein</fullName>
    </recommendedName>
</protein>
<keyword evidence="1" id="KW-0677">Repeat</keyword>
<reference evidence="7" key="1">
    <citation type="journal article" date="2018" name="Nat. Microbiol.">
        <title>Leveraging single-cell genomics to expand the fungal tree of life.</title>
        <authorList>
            <person name="Ahrendt S.R."/>
            <person name="Quandt C.A."/>
            <person name="Ciobanu D."/>
            <person name="Clum A."/>
            <person name="Salamov A."/>
            <person name="Andreopoulos B."/>
            <person name="Cheng J.F."/>
            <person name="Woyke T."/>
            <person name="Pelin A."/>
            <person name="Henrissat B."/>
            <person name="Reynolds N.K."/>
            <person name="Benny G.L."/>
            <person name="Smith M.E."/>
            <person name="James T.Y."/>
            <person name="Grigoriev I.V."/>
        </authorList>
    </citation>
    <scope>NUCLEOTIDE SEQUENCE [LARGE SCALE GENOMIC DNA]</scope>
</reference>
<organism evidence="6 7">
    <name type="scientific">Blyttiomyces helicus</name>
    <dbReference type="NCBI Taxonomy" id="388810"/>
    <lineage>
        <taxon>Eukaryota</taxon>
        <taxon>Fungi</taxon>
        <taxon>Fungi incertae sedis</taxon>
        <taxon>Chytridiomycota</taxon>
        <taxon>Chytridiomycota incertae sedis</taxon>
        <taxon>Chytridiomycetes</taxon>
        <taxon>Chytridiomycetes incertae sedis</taxon>
        <taxon>Blyttiomyces</taxon>
    </lineage>
</organism>
<feature type="region of interest" description="Disordered" evidence="3">
    <location>
        <begin position="498"/>
        <end position="528"/>
    </location>
</feature>
<dbReference type="SMART" id="SM00612">
    <property type="entry name" value="Kelch"/>
    <property type="match status" value="2"/>
</dbReference>
<keyword evidence="4" id="KW-1133">Transmembrane helix</keyword>
<dbReference type="InterPro" id="IPR015915">
    <property type="entry name" value="Kelch-typ_b-propeller"/>
</dbReference>
<dbReference type="Gene3D" id="2.120.10.80">
    <property type="entry name" value="Kelch-type beta propeller"/>
    <property type="match status" value="1"/>
</dbReference>
<evidence type="ECO:0000256" key="5">
    <source>
        <dbReference type="SAM" id="SignalP"/>
    </source>
</evidence>
<feature type="signal peptide" evidence="5">
    <location>
        <begin position="1"/>
        <end position="20"/>
    </location>
</feature>
<evidence type="ECO:0000256" key="4">
    <source>
        <dbReference type="SAM" id="Phobius"/>
    </source>
</evidence>
<evidence type="ECO:0000256" key="2">
    <source>
        <dbReference type="ARBA" id="ARBA00023004"/>
    </source>
</evidence>
<feature type="chain" id="PRO_5020276447" description="SH3 domain-containing protein" evidence="5">
    <location>
        <begin position="21"/>
        <end position="656"/>
    </location>
</feature>
<dbReference type="Proteomes" id="UP000269721">
    <property type="component" value="Unassembled WGS sequence"/>
</dbReference>
<keyword evidence="4" id="KW-0472">Membrane</keyword>
<evidence type="ECO:0000256" key="3">
    <source>
        <dbReference type="SAM" id="MobiDB-lite"/>
    </source>
</evidence>
<dbReference type="EMBL" id="KZ998156">
    <property type="protein sequence ID" value="RKO86482.1"/>
    <property type="molecule type" value="Genomic_DNA"/>
</dbReference>
<keyword evidence="7" id="KW-1185">Reference proteome</keyword>
<name>A0A4P9W3R7_9FUNG</name>
<keyword evidence="5" id="KW-0732">Signal</keyword>
<gene>
    <name evidence="6" type="ORF">BDK51DRAFT_51740</name>
</gene>
<dbReference type="InterPro" id="IPR006652">
    <property type="entry name" value="Kelch_1"/>
</dbReference>
<keyword evidence="2" id="KW-0408">Iron</keyword>
<feature type="region of interest" description="Disordered" evidence="3">
    <location>
        <begin position="423"/>
        <end position="466"/>
    </location>
</feature>
<dbReference type="PANTHER" id="PTHR47435:SF4">
    <property type="entry name" value="KELCH REPEAT PROTEIN (AFU_ORTHOLOGUE AFUA_5G12780)"/>
    <property type="match status" value="1"/>
</dbReference>
<accession>A0A4P9W3R7</accession>
<sequence length="656" mass="69561">MLLLSVLPLTTTLAITGVVAQGIPPRFGGVLATGPSGIVFLGGRIKLPRYDGALKTLWHVLWGLSHFLPAPSSNTASRAQTSLSSEHFLHLAFKDSPLQQQQLLELQAGVVVVSYASQSVSAVNTPDPDNRLSSDAQACAQVGTDLYCHGGYVVTDIVNNNGSLLPSNFAVLDLTTNTWQPNPQILPQIPSLMHHTLVMQGTGGLIFGGDTGMTGTVSNIMYTFDLASRRVTQQSQVPSPRSRHCGTSLSTDSLFVFGGNSAADQSQGTLLGDAFIYRMATQTWTVVGGTSQPPSARFGSSCAAIGQKVYVFGGYDGTLKDLNDLWVFDNTSNTWSEIGTTGAVPSIRTYSSMTSLGSEFLVVSGMTVWLSFGTIRGCARYFPGGQANLTATDPTFYFLNVTSSTWFPGNIIGPLPYRADAPVTSTETTTVPTSSSSIPTSSTHGTSSSSPEPVSPSPGSSSSTGSASAVLPAVGGAIGSLVVILGVTYFMYRRHAQRQKPSPTNDHIPIAPLSASSTDDNGGAPPAYDDEVYATLRTRADATPAVRYRKYRGLCLFSPTRAGEIACKLGDEIIIREVFPDRWARATNITEARKDSFPYPAWTLARISRALLPESAGFWLGGGPASRLLPPSCDVRWESGSMGRLRWTGCGLGAAL</sequence>
<dbReference type="SUPFAM" id="SSF117281">
    <property type="entry name" value="Kelch motif"/>
    <property type="match status" value="1"/>
</dbReference>
<evidence type="ECO:0008006" key="8">
    <source>
        <dbReference type="Google" id="ProtNLM"/>
    </source>
</evidence>
<proteinExistence type="predicted"/>
<dbReference type="PANTHER" id="PTHR47435">
    <property type="entry name" value="KELCH REPEAT PROTEIN (AFU_ORTHOLOGUE AFUA_5G12780)"/>
    <property type="match status" value="1"/>
</dbReference>
<dbReference type="OrthoDB" id="432528at2759"/>
<keyword evidence="4" id="KW-0812">Transmembrane</keyword>
<feature type="transmembrane region" description="Helical" evidence="4">
    <location>
        <begin position="469"/>
        <end position="492"/>
    </location>
</feature>
<evidence type="ECO:0000313" key="6">
    <source>
        <dbReference type="EMBL" id="RKO86482.1"/>
    </source>
</evidence>
<evidence type="ECO:0000256" key="1">
    <source>
        <dbReference type="ARBA" id="ARBA00022737"/>
    </source>
</evidence>